<name>A0A837NIM9_9GAMM</name>
<evidence type="ECO:0000313" key="1">
    <source>
        <dbReference type="EMBL" id="KPD25158.1"/>
    </source>
</evidence>
<dbReference type="Proteomes" id="UP000053030">
    <property type="component" value="Unassembled WGS sequence"/>
</dbReference>
<keyword evidence="2" id="KW-1185">Reference proteome</keyword>
<gene>
    <name evidence="1" type="ORF">AFK76_00035</name>
</gene>
<accession>A0A837NIM9</accession>
<dbReference type="EMBL" id="LHSG01000001">
    <property type="protein sequence ID" value="KPD25158.1"/>
    <property type="molecule type" value="Genomic_DNA"/>
</dbReference>
<evidence type="ECO:0000313" key="2">
    <source>
        <dbReference type="Proteomes" id="UP000053030"/>
    </source>
</evidence>
<sequence length="81" mass="9081">MNLNSLDNRIANLRLVSHAQNMANQPLMKSNTTGFAGVVKDSQHEGKWRAYLSGKTIGTFHTKEEAIKARKHAENKSKRFG</sequence>
<protein>
    <recommendedName>
        <fullName evidence="3">AP2 domain-containing protein</fullName>
    </recommendedName>
</protein>
<evidence type="ECO:0008006" key="3">
    <source>
        <dbReference type="Google" id="ProtNLM"/>
    </source>
</evidence>
<organism evidence="1 2">
    <name type="scientific">Idiomarina zobellii</name>
    <dbReference type="NCBI Taxonomy" id="86103"/>
    <lineage>
        <taxon>Bacteria</taxon>
        <taxon>Pseudomonadati</taxon>
        <taxon>Pseudomonadota</taxon>
        <taxon>Gammaproteobacteria</taxon>
        <taxon>Alteromonadales</taxon>
        <taxon>Idiomarinaceae</taxon>
        <taxon>Idiomarina</taxon>
    </lineage>
</organism>
<comment type="caution">
    <text evidence="1">The sequence shown here is derived from an EMBL/GenBank/DDBJ whole genome shotgun (WGS) entry which is preliminary data.</text>
</comment>
<reference evidence="1 2" key="1">
    <citation type="submission" date="2015-08" db="EMBL/GenBank/DDBJ databases">
        <title>Genome sequencing and assembly of the deep-sea bacterium Idiomarina zobellii.</title>
        <authorList>
            <person name="Mithoefer S.D."/>
            <person name="Rheaume B.A."/>
            <person name="MacLea K.S."/>
        </authorList>
    </citation>
    <scope>NUCLEOTIDE SEQUENCE [LARGE SCALE GENOMIC DNA]</scope>
    <source>
        <strain evidence="1 2">KMM 231</strain>
    </source>
</reference>
<proteinExistence type="predicted"/>
<dbReference type="AlphaFoldDB" id="A0A837NIM9"/>